<dbReference type="PANTHER" id="PTHR23524">
    <property type="entry name" value="TRANSPORTER, PUTATIVE (AFU_ORTHOLOGUE AFUA_8G04850)-RELATED"/>
    <property type="match status" value="1"/>
</dbReference>
<proteinExistence type="predicted"/>
<keyword evidence="1" id="KW-0472">Membrane</keyword>
<dbReference type="OrthoDB" id="18110at2759"/>
<feature type="transmembrane region" description="Helical" evidence="1">
    <location>
        <begin position="115"/>
        <end position="137"/>
    </location>
</feature>
<feature type="transmembrane region" description="Helical" evidence="1">
    <location>
        <begin position="87"/>
        <end position="108"/>
    </location>
</feature>
<dbReference type="Gene3D" id="1.20.1250.20">
    <property type="entry name" value="MFS general substrate transporter like domains"/>
    <property type="match status" value="2"/>
</dbReference>
<name>A0A9P6T729_9BASI</name>
<keyword evidence="3" id="KW-1185">Reference proteome</keyword>
<dbReference type="AlphaFoldDB" id="A0A9P6T729"/>
<feature type="transmembrane region" description="Helical" evidence="1">
    <location>
        <begin position="294"/>
        <end position="314"/>
    </location>
</feature>
<dbReference type="EMBL" id="MU167399">
    <property type="protein sequence ID" value="KAG0141160.1"/>
    <property type="molecule type" value="Genomic_DNA"/>
</dbReference>
<protein>
    <submittedName>
        <fullName evidence="2">Uncharacterized protein</fullName>
    </submittedName>
</protein>
<keyword evidence="1" id="KW-0812">Transmembrane</keyword>
<evidence type="ECO:0000313" key="3">
    <source>
        <dbReference type="Proteomes" id="UP000886653"/>
    </source>
</evidence>
<feature type="transmembrane region" description="Helical" evidence="1">
    <location>
        <begin position="405"/>
        <end position="429"/>
    </location>
</feature>
<reference evidence="2" key="1">
    <citation type="submission" date="2013-11" db="EMBL/GenBank/DDBJ databases">
        <title>Genome sequence of the fusiform rust pathogen reveals effectors for host alternation and coevolution with pine.</title>
        <authorList>
            <consortium name="DOE Joint Genome Institute"/>
            <person name="Smith K."/>
            <person name="Pendleton A."/>
            <person name="Kubisiak T."/>
            <person name="Anderson C."/>
            <person name="Salamov A."/>
            <person name="Aerts A."/>
            <person name="Riley R."/>
            <person name="Clum A."/>
            <person name="Lindquist E."/>
            <person name="Ence D."/>
            <person name="Campbell M."/>
            <person name="Kronenberg Z."/>
            <person name="Feau N."/>
            <person name="Dhillon B."/>
            <person name="Hamelin R."/>
            <person name="Burleigh J."/>
            <person name="Smith J."/>
            <person name="Yandell M."/>
            <person name="Nelson C."/>
            <person name="Grigoriev I."/>
            <person name="Davis J."/>
        </authorList>
    </citation>
    <scope>NUCLEOTIDE SEQUENCE</scope>
    <source>
        <strain evidence="2">G11</strain>
    </source>
</reference>
<sequence>MNGAGLQWLGLAADVKPLNVTAYLVSSFFSVASLVFLSASTSFVLTTVVRLPLEHLGRTCGSLVFLDELVALPAVLVWGRLADIHGFRLVSVVGHILVAIALSIFVQARSSLELYLARVLLSIGFAALTTMLSAILASMTVARFTCVTVDEASPLPLNQIENAPLLPSSPSTRSREQLDDQRSAKLSGIIGFSSGLGALFAVFFLLRLPPYLANRFLTLSPRDALEKAVKISFYITSILTSLVGVFLIIGLRRTGERLSLVSKDRPPHALSGWWNSLRPLALGFSLCWLDRYLVVAYAAGFSARATSIAVSAFIPVRVNQYYIASGQCQLDTPNASPDEVKKGCHAAFALASALTGTVQLSALLVAPIVGWLASQYSQPALLAWSNAVGAIAFLTMGLLTSPSHFLMWPICVALGVAQISGVVVSLSLCASGRCRIQHTVSVQKPSASPSSCNDASSAQQRYKEVLQTDISGAIAGVYSLCGGLGILIASVGGSLADWEPQAPFFTTGVLTATVSLLCFGFLCCRA</sequence>
<evidence type="ECO:0000313" key="2">
    <source>
        <dbReference type="EMBL" id="KAG0141160.1"/>
    </source>
</evidence>
<feature type="transmembrane region" description="Helical" evidence="1">
    <location>
        <begin position="20"/>
        <end position="48"/>
    </location>
</feature>
<feature type="transmembrane region" description="Helical" evidence="1">
    <location>
        <begin position="189"/>
        <end position="210"/>
    </location>
</feature>
<dbReference type="InterPro" id="IPR036259">
    <property type="entry name" value="MFS_trans_sf"/>
</dbReference>
<dbReference type="SUPFAM" id="SSF103473">
    <property type="entry name" value="MFS general substrate transporter"/>
    <property type="match status" value="2"/>
</dbReference>
<keyword evidence="1" id="KW-1133">Transmembrane helix</keyword>
<feature type="transmembrane region" description="Helical" evidence="1">
    <location>
        <begin position="504"/>
        <end position="524"/>
    </location>
</feature>
<gene>
    <name evidence="2" type="ORF">CROQUDRAFT_664215</name>
</gene>
<dbReference type="Proteomes" id="UP000886653">
    <property type="component" value="Unassembled WGS sequence"/>
</dbReference>
<organism evidence="2 3">
    <name type="scientific">Cronartium quercuum f. sp. fusiforme G11</name>
    <dbReference type="NCBI Taxonomy" id="708437"/>
    <lineage>
        <taxon>Eukaryota</taxon>
        <taxon>Fungi</taxon>
        <taxon>Dikarya</taxon>
        <taxon>Basidiomycota</taxon>
        <taxon>Pucciniomycotina</taxon>
        <taxon>Pucciniomycetes</taxon>
        <taxon>Pucciniales</taxon>
        <taxon>Coleosporiaceae</taxon>
        <taxon>Cronartium</taxon>
    </lineage>
</organism>
<feature type="transmembrane region" description="Helical" evidence="1">
    <location>
        <begin position="470"/>
        <end position="492"/>
    </location>
</feature>
<accession>A0A9P6T729</accession>
<evidence type="ECO:0000256" key="1">
    <source>
        <dbReference type="SAM" id="Phobius"/>
    </source>
</evidence>
<feature type="transmembrane region" description="Helical" evidence="1">
    <location>
        <begin position="380"/>
        <end position="399"/>
    </location>
</feature>
<feature type="transmembrane region" description="Helical" evidence="1">
    <location>
        <begin position="231"/>
        <end position="251"/>
    </location>
</feature>
<feature type="transmembrane region" description="Helical" evidence="1">
    <location>
        <begin position="346"/>
        <end position="373"/>
    </location>
</feature>
<comment type="caution">
    <text evidence="2">The sequence shown here is derived from an EMBL/GenBank/DDBJ whole genome shotgun (WGS) entry which is preliminary data.</text>
</comment>
<dbReference type="PANTHER" id="PTHR23524:SF1">
    <property type="entry name" value="MRH DOMAIN-CONTAINING PROTEIN-RELATED"/>
    <property type="match status" value="1"/>
</dbReference>